<dbReference type="GO" id="GO:0051225">
    <property type="term" value="P:spindle assembly"/>
    <property type="evidence" value="ECO:0007669"/>
    <property type="project" value="TreeGrafter"/>
</dbReference>
<organism evidence="3 4">
    <name type="scientific">Leersia perrieri</name>
    <dbReference type="NCBI Taxonomy" id="77586"/>
    <lineage>
        <taxon>Eukaryota</taxon>
        <taxon>Viridiplantae</taxon>
        <taxon>Streptophyta</taxon>
        <taxon>Embryophyta</taxon>
        <taxon>Tracheophyta</taxon>
        <taxon>Spermatophyta</taxon>
        <taxon>Magnoliopsida</taxon>
        <taxon>Liliopsida</taxon>
        <taxon>Poales</taxon>
        <taxon>Poaceae</taxon>
        <taxon>BOP clade</taxon>
        <taxon>Oryzoideae</taxon>
        <taxon>Oryzeae</taxon>
        <taxon>Oryzinae</taxon>
        <taxon>Leersia</taxon>
    </lineage>
</organism>
<reference evidence="3" key="3">
    <citation type="submission" date="2015-04" db="UniProtKB">
        <authorList>
            <consortium name="EnsemblPlants"/>
        </authorList>
    </citation>
    <scope>IDENTIFICATION</scope>
</reference>
<keyword evidence="4" id="KW-1185">Reference proteome</keyword>
<dbReference type="Gramene" id="LPERR04G10420.1">
    <property type="protein sequence ID" value="LPERR04G10420.1"/>
    <property type="gene ID" value="LPERR04G10420"/>
</dbReference>
<comment type="similarity">
    <text evidence="1">Belongs to the QWRF family.</text>
</comment>
<dbReference type="Pfam" id="PF04484">
    <property type="entry name" value="QWRF"/>
    <property type="match status" value="1"/>
</dbReference>
<dbReference type="InterPro" id="IPR007573">
    <property type="entry name" value="QWRF"/>
</dbReference>
<dbReference type="PANTHER" id="PTHR31807">
    <property type="entry name" value="AUGMIN FAMILY MEMBER"/>
    <property type="match status" value="1"/>
</dbReference>
<protein>
    <submittedName>
        <fullName evidence="3">Uncharacterized protein</fullName>
    </submittedName>
</protein>
<reference evidence="4" key="2">
    <citation type="submission" date="2013-12" db="EMBL/GenBank/DDBJ databases">
        <authorList>
            <person name="Yu Y."/>
            <person name="Lee S."/>
            <person name="de Baynast K."/>
            <person name="Wissotski M."/>
            <person name="Liu L."/>
            <person name="Talag J."/>
            <person name="Goicoechea J."/>
            <person name="Angelova A."/>
            <person name="Jetty R."/>
            <person name="Kudrna D."/>
            <person name="Golser W."/>
            <person name="Rivera L."/>
            <person name="Zhang J."/>
            <person name="Wing R."/>
        </authorList>
    </citation>
    <scope>NUCLEOTIDE SEQUENCE</scope>
</reference>
<evidence type="ECO:0000256" key="2">
    <source>
        <dbReference type="SAM" id="MobiDB-lite"/>
    </source>
</evidence>
<dbReference type="Proteomes" id="UP000032180">
    <property type="component" value="Chromosome 4"/>
</dbReference>
<dbReference type="GO" id="GO:0005880">
    <property type="term" value="C:nuclear microtubule"/>
    <property type="evidence" value="ECO:0007669"/>
    <property type="project" value="TreeGrafter"/>
</dbReference>
<dbReference type="GO" id="GO:0008017">
    <property type="term" value="F:microtubule binding"/>
    <property type="evidence" value="ECO:0007669"/>
    <property type="project" value="TreeGrafter"/>
</dbReference>
<dbReference type="AlphaFoldDB" id="A0A0D9W5B1"/>
<sequence>MASPGRRACAATRRPDKHQAKSEEITEALNSTAQLLEPLSFCVSNFLPKVQEVDDVATKVAQVVAGERALVEECGNLLYQAHNLQMREYSLRIQRMQLKQQ</sequence>
<dbReference type="STRING" id="77586.A0A0D9W5B1"/>
<accession>A0A0D9W5B1</accession>
<name>A0A0D9W5B1_9ORYZ</name>
<dbReference type="GO" id="GO:0005737">
    <property type="term" value="C:cytoplasm"/>
    <property type="evidence" value="ECO:0007669"/>
    <property type="project" value="TreeGrafter"/>
</dbReference>
<dbReference type="HOGENOM" id="CLU_2295736_0_0_1"/>
<evidence type="ECO:0000313" key="3">
    <source>
        <dbReference type="EnsemblPlants" id="LPERR04G10420.1"/>
    </source>
</evidence>
<reference evidence="3 4" key="1">
    <citation type="submission" date="2012-08" db="EMBL/GenBank/DDBJ databases">
        <title>Oryza genome evolution.</title>
        <authorList>
            <person name="Wing R.A."/>
        </authorList>
    </citation>
    <scope>NUCLEOTIDE SEQUENCE</scope>
</reference>
<feature type="region of interest" description="Disordered" evidence="2">
    <location>
        <begin position="1"/>
        <end position="23"/>
    </location>
</feature>
<evidence type="ECO:0000313" key="4">
    <source>
        <dbReference type="Proteomes" id="UP000032180"/>
    </source>
</evidence>
<dbReference type="PANTHER" id="PTHR31807:SF6">
    <property type="entry name" value="PROTEIN ENDOSPERM DEFECTIVE 1-RELATED"/>
    <property type="match status" value="1"/>
</dbReference>
<evidence type="ECO:0000256" key="1">
    <source>
        <dbReference type="ARBA" id="ARBA00010016"/>
    </source>
</evidence>
<dbReference type="EnsemblPlants" id="LPERR04G10420.1">
    <property type="protein sequence ID" value="LPERR04G10420.1"/>
    <property type="gene ID" value="LPERR04G10420"/>
</dbReference>
<feature type="compositionally biased region" description="Basic and acidic residues" evidence="2">
    <location>
        <begin position="13"/>
        <end position="23"/>
    </location>
</feature>
<proteinExistence type="inferred from homology"/>